<reference evidence="8 9" key="1">
    <citation type="submission" date="2018-10" db="EMBL/GenBank/DDBJ databases">
        <title>Genome sequence of the corn leaf aphid (Rhopalosiphum maidis Fitch).</title>
        <authorList>
            <person name="Chen W."/>
            <person name="Shakir S."/>
            <person name="Bigham M."/>
            <person name="Fei Z."/>
            <person name="Jander G."/>
        </authorList>
    </citation>
    <scope>NUCLEOTIDE SEQUENCE [LARGE SCALE GENOMIC DNA]</scope>
    <source>
        <strain evidence="8 9">BTI</strain>
    </source>
</reference>
<protein>
    <recommendedName>
        <fullName evidence="2 5">Basal-body rod modification protein FlgD</fullName>
    </recommendedName>
</protein>
<dbReference type="AlphaFoldDB" id="A0A3G2I5P5"/>
<evidence type="ECO:0000259" key="7">
    <source>
        <dbReference type="Pfam" id="PF13861"/>
    </source>
</evidence>
<dbReference type="Pfam" id="PF13860">
    <property type="entry name" value="FlgD_ig"/>
    <property type="match status" value="1"/>
</dbReference>
<evidence type="ECO:0000256" key="3">
    <source>
        <dbReference type="ARBA" id="ARBA00022795"/>
    </source>
</evidence>
<evidence type="ECO:0000256" key="5">
    <source>
        <dbReference type="RuleBase" id="RU362076"/>
    </source>
</evidence>
<dbReference type="GO" id="GO:0044781">
    <property type="term" value="P:bacterial-type flagellum organization"/>
    <property type="evidence" value="ECO:0007669"/>
    <property type="project" value="UniProtKB-UniRule"/>
</dbReference>
<dbReference type="InterPro" id="IPR025965">
    <property type="entry name" value="FlgD/Vpr_Ig-like"/>
</dbReference>
<dbReference type="InterPro" id="IPR005648">
    <property type="entry name" value="FlgD"/>
</dbReference>
<keyword evidence="8" id="KW-0282">Flagellum</keyword>
<evidence type="ECO:0000313" key="8">
    <source>
        <dbReference type="EMBL" id="AYN24730.1"/>
    </source>
</evidence>
<evidence type="ECO:0000259" key="6">
    <source>
        <dbReference type="Pfam" id="PF13860"/>
    </source>
</evidence>
<feature type="domain" description="FlgD Tudor-like" evidence="7">
    <location>
        <begin position="87"/>
        <end position="222"/>
    </location>
</feature>
<evidence type="ECO:0000256" key="1">
    <source>
        <dbReference type="ARBA" id="ARBA00010577"/>
    </source>
</evidence>
<dbReference type="Pfam" id="PF13861">
    <property type="entry name" value="FLgD_tudor"/>
    <property type="match status" value="1"/>
</dbReference>
<dbReference type="EMBL" id="CP032759">
    <property type="protein sequence ID" value="AYN24730.1"/>
    <property type="molecule type" value="Genomic_DNA"/>
</dbReference>
<feature type="domain" description="FlgD/Vpr Ig-like" evidence="6">
    <location>
        <begin position="106"/>
        <end position="181"/>
    </location>
</feature>
<keyword evidence="8" id="KW-0966">Cell projection</keyword>
<keyword evidence="8" id="KW-0969">Cilium</keyword>
<dbReference type="InterPro" id="IPR025963">
    <property type="entry name" value="FLgD_Tudor"/>
</dbReference>
<sequence length="226" mass="24822">MSTVNINSSINNNIIANNSNNLKNDSNALDLQKNFLSLLMAQIKNQDPTDPIKNTELTSQLAQINTATGIEKLNNTVGKFSNKINQSQNIQVSSLIGHHVMIPSSQIVHTKGVETKFGIELISDANIVNIKITDNTGKIIHVKETKNLKSGIYGFIWDGKNLDKKDMKTEKYNVVVTAKNNNREVPVQILSEALVNSIITSSSSDPIIDLGVMGTITLSKIRKILK</sequence>
<comment type="function">
    <text evidence="4 5">Required for flagellar hook formation. May act as a scaffolding protein.</text>
</comment>
<organism evidence="8 9">
    <name type="scientific">Buchnera aphidicola subsp. Rhopalosiphum maidis</name>
    <dbReference type="NCBI Taxonomy" id="118109"/>
    <lineage>
        <taxon>Bacteria</taxon>
        <taxon>Pseudomonadati</taxon>
        <taxon>Pseudomonadota</taxon>
        <taxon>Gammaproteobacteria</taxon>
        <taxon>Enterobacterales</taxon>
        <taxon>Erwiniaceae</taxon>
        <taxon>Buchnera</taxon>
    </lineage>
</organism>
<evidence type="ECO:0000256" key="4">
    <source>
        <dbReference type="ARBA" id="ARBA00024746"/>
    </source>
</evidence>
<dbReference type="Proteomes" id="UP000271533">
    <property type="component" value="Chromosome"/>
</dbReference>
<comment type="similarity">
    <text evidence="1 5">Belongs to the FlgD family.</text>
</comment>
<dbReference type="Gene3D" id="2.60.40.4070">
    <property type="match status" value="1"/>
</dbReference>
<keyword evidence="3 5" id="KW-1005">Bacterial flagellum biogenesis</keyword>
<accession>A0A3G2I5P5</accession>
<proteinExistence type="inferred from homology"/>
<dbReference type="RefSeq" id="WP_158361234.1">
    <property type="nucleotide sequence ID" value="NZ_CP032759.1"/>
</dbReference>
<evidence type="ECO:0000256" key="2">
    <source>
        <dbReference type="ARBA" id="ARBA00016013"/>
    </source>
</evidence>
<dbReference type="Gene3D" id="2.30.30.910">
    <property type="match status" value="1"/>
</dbReference>
<gene>
    <name evidence="8" type="ORF">D8S97_02050</name>
</gene>
<dbReference type="OrthoDB" id="9785233at2"/>
<name>A0A3G2I5P5_BUCRM</name>
<dbReference type="Pfam" id="PF03963">
    <property type="entry name" value="FlgD"/>
    <property type="match status" value="1"/>
</dbReference>
<evidence type="ECO:0000313" key="9">
    <source>
        <dbReference type="Proteomes" id="UP000271533"/>
    </source>
</evidence>